<sequence length="74" mass="8674">MIADELSSIPLFLRIVIALILICQGSWMFWDARKRGHKAWLWGFLGLIQFPMYLIIYLIFVRKICKRKVSGSNS</sequence>
<dbReference type="EMBL" id="JAUSUA010000010">
    <property type="protein sequence ID" value="MDQ0209306.1"/>
    <property type="molecule type" value="Genomic_DNA"/>
</dbReference>
<evidence type="ECO:0000256" key="1">
    <source>
        <dbReference type="SAM" id="Phobius"/>
    </source>
</evidence>
<evidence type="ECO:0000313" key="3">
    <source>
        <dbReference type="Proteomes" id="UP001225034"/>
    </source>
</evidence>
<dbReference type="Proteomes" id="UP001225034">
    <property type="component" value="Unassembled WGS sequence"/>
</dbReference>
<keyword evidence="1" id="KW-0812">Transmembrane</keyword>
<organism evidence="2 3">
    <name type="scientific">Alkalicoccobacillus murimartini</name>
    <dbReference type="NCBI Taxonomy" id="171685"/>
    <lineage>
        <taxon>Bacteria</taxon>
        <taxon>Bacillati</taxon>
        <taxon>Bacillota</taxon>
        <taxon>Bacilli</taxon>
        <taxon>Bacillales</taxon>
        <taxon>Bacillaceae</taxon>
        <taxon>Alkalicoccobacillus</taxon>
    </lineage>
</organism>
<evidence type="ECO:0008006" key="4">
    <source>
        <dbReference type="Google" id="ProtNLM"/>
    </source>
</evidence>
<comment type="caution">
    <text evidence="2">The sequence shown here is derived from an EMBL/GenBank/DDBJ whole genome shotgun (WGS) entry which is preliminary data.</text>
</comment>
<evidence type="ECO:0000313" key="2">
    <source>
        <dbReference type="EMBL" id="MDQ0209306.1"/>
    </source>
</evidence>
<keyword evidence="3" id="KW-1185">Reference proteome</keyword>
<gene>
    <name evidence="2" type="ORF">J2S05_004147</name>
</gene>
<feature type="transmembrane region" description="Helical" evidence="1">
    <location>
        <begin position="12"/>
        <end position="30"/>
    </location>
</feature>
<keyword evidence="1" id="KW-0472">Membrane</keyword>
<proteinExistence type="predicted"/>
<accession>A0ABT9YNG2</accession>
<reference evidence="2 3" key="1">
    <citation type="submission" date="2023-07" db="EMBL/GenBank/DDBJ databases">
        <title>Genomic Encyclopedia of Type Strains, Phase IV (KMG-IV): sequencing the most valuable type-strain genomes for metagenomic binning, comparative biology and taxonomic classification.</title>
        <authorList>
            <person name="Goeker M."/>
        </authorList>
    </citation>
    <scope>NUCLEOTIDE SEQUENCE [LARGE SCALE GENOMIC DNA]</scope>
    <source>
        <strain evidence="2 3">DSM 19154</strain>
    </source>
</reference>
<keyword evidence="1" id="KW-1133">Transmembrane helix</keyword>
<name>A0ABT9YNG2_9BACI</name>
<feature type="transmembrane region" description="Helical" evidence="1">
    <location>
        <begin position="42"/>
        <end position="60"/>
    </location>
</feature>
<protein>
    <recommendedName>
        <fullName evidence="4">Sigma-Y antisigma factor component</fullName>
    </recommendedName>
</protein>